<organism evidence="1 3">
    <name type="scientific">White spot syndrome virus</name>
    <dbReference type="NCBI Taxonomy" id="342409"/>
    <lineage>
        <taxon>Viruses</taxon>
        <taxon>Viruses incertae sedis</taxon>
        <taxon>Naldaviricetes</taxon>
        <taxon>Nimaviridae</taxon>
        <taxon>Whispovirus</taxon>
    </lineage>
</organism>
<proteinExistence type="predicted"/>
<evidence type="ECO:0000313" key="2">
    <source>
        <dbReference type="EMBL" id="ATU84048.1"/>
    </source>
</evidence>
<name>K7WWK1_9VIRU</name>
<gene>
    <name evidence="1" type="ORF">wssv_01170</name>
</gene>
<dbReference type="EMBL" id="JX515788">
    <property type="protein sequence ID" value="AFX59494.1"/>
    <property type="molecule type" value="Genomic_DNA"/>
</dbReference>
<evidence type="ECO:0000313" key="3">
    <source>
        <dbReference type="Proteomes" id="UP000277283"/>
    </source>
</evidence>
<reference evidence="2" key="3">
    <citation type="journal article" date="2018" name="Aquaculture">
        <title>Complete genome sequence of a white spot syndrome virus associated with a disease incursion in Australia.</title>
        <authorList>
            <person name="Oakey J."/>
            <person name="Smith C.S."/>
        </authorList>
    </citation>
    <scope>NUCLEOTIDE SEQUENCE [LARGE SCALE GENOMIC DNA]</scope>
    <source>
        <strain evidence="2">WSSV-AU</strain>
    </source>
</reference>
<evidence type="ECO:0000313" key="1">
    <source>
        <dbReference type="EMBL" id="AFX59494.1"/>
    </source>
</evidence>
<reference evidence="3" key="2">
    <citation type="submission" date="2012-08" db="EMBL/GenBank/DDBJ databases">
        <authorList>
            <person name="Choi T.-J."/>
        </authorList>
    </citation>
    <scope>NUCLEOTIDE SEQUENCE [LARGE SCALE GENOMIC DNA]</scope>
    <source>
        <strain evidence="3">K-LV1</strain>
    </source>
</reference>
<dbReference type="Proteomes" id="UP000267516">
    <property type="component" value="Segment"/>
</dbReference>
<accession>K7WWK1</accession>
<reference evidence="1" key="1">
    <citation type="submission" date="2012-08" db="EMBL/GenBank/DDBJ databases">
        <title>Cassytha pubescens and C. glabella (Lauraceae) are not disjunctly distributed between Australia and the Ryukyu Archipelago of Japan - evidence from morphological and molecular data.</title>
        <authorList>
            <person name="Kokubugata G."/>
            <person name="Nakamura K."/>
            <person name="Forster P.I."/>
            <person name="Wilson G.W."/>
            <person name="Holland A.E."/>
            <person name="Hirayama Y."/>
            <person name="Yokota M."/>
        </authorList>
    </citation>
    <scope>NUCLEOTIDE SEQUENCE</scope>
    <source>
        <strain evidence="1">K-LV1</strain>
    </source>
</reference>
<dbReference type="Proteomes" id="UP000277283">
    <property type="component" value="Segment"/>
</dbReference>
<dbReference type="EMBL" id="MF768985">
    <property type="protein sequence ID" value="ATU84048.1"/>
    <property type="molecule type" value="Genomic_DNA"/>
</dbReference>
<sequence>MHFYLQEKISLKTQNTLRPLWTFYTHQISIHLSRAVLLPQYGTIYFQEFLRPENWKKRRVFSLKILW</sequence>
<protein>
    <submittedName>
        <fullName evidence="2">ORF178</fullName>
    </submittedName>
    <submittedName>
        <fullName evidence="1">Wsv117</fullName>
    </submittedName>
</protein>